<evidence type="ECO:0000313" key="2">
    <source>
        <dbReference type="Proteomes" id="UP000591542"/>
    </source>
</evidence>
<comment type="caution">
    <text evidence="1">The sequence shown here is derived from an EMBL/GenBank/DDBJ whole genome shotgun (WGS) entry which is preliminary data.</text>
</comment>
<reference evidence="1 2" key="1">
    <citation type="journal article" date="2020" name="Appl. Environ. Microbiol.">
        <title>Genomic Characteristics of a Novel Species of Ammonia-Oxidizing Archaea from the Jiulong River Estuary.</title>
        <authorList>
            <person name="Zou D."/>
            <person name="Wan R."/>
            <person name="Han L."/>
            <person name="Xu M.N."/>
            <person name="Liu Y."/>
            <person name="Liu H."/>
            <person name="Kao S.J."/>
            <person name="Li M."/>
        </authorList>
    </citation>
    <scope>NUCLEOTIDE SEQUENCE [LARGE SCALE GENOMIC DNA]</scope>
    <source>
        <strain evidence="1">S2bin1</strain>
    </source>
</reference>
<evidence type="ECO:0000313" key="1">
    <source>
        <dbReference type="EMBL" id="MBA4463784.1"/>
    </source>
</evidence>
<sequence>MRYLIAIIIFSGFLTPAFAQEDIKNPSIIINTKEIPFQDFNTISREAISFDLEESHSISWNITIDNNLEYANPDGNAVLKVYDKNSDKFIEVGMGAPPDEKFWVAVNTEKEGYVVVQSDLERGWFPAAKVALSYTERGGLTVNNGARITVSSLNIGSFEVGSYSVHGMEGSTDPPAVKSGTMIVEFLSGDPSQNVFALFPFYLAAGIGTLVGVLFLTKRRS</sequence>
<dbReference type="Proteomes" id="UP000591542">
    <property type="component" value="Unassembled WGS sequence"/>
</dbReference>
<organism evidence="1 2">
    <name type="scientific">Candidatus Nitrosomaritimum aestuariumsis</name>
    <dbReference type="NCBI Taxonomy" id="3342354"/>
    <lineage>
        <taxon>Archaea</taxon>
        <taxon>Nitrososphaerota</taxon>
        <taxon>Nitrososphaeria</taxon>
        <taxon>Nitrosopumilales</taxon>
        <taxon>Nitrosopumilaceae</taxon>
        <taxon>Candidatus Nitrosomaritimum</taxon>
    </lineage>
</organism>
<dbReference type="EMBL" id="JACEMX010000136">
    <property type="protein sequence ID" value="MBA4463784.1"/>
    <property type="molecule type" value="Genomic_DNA"/>
</dbReference>
<name>A0AC60WA09_9ARCH</name>
<protein>
    <submittedName>
        <fullName evidence="1">Uncharacterized protein</fullName>
    </submittedName>
</protein>
<proteinExistence type="predicted"/>
<gene>
    <name evidence="1" type="ORF">H2B01_06345</name>
</gene>
<accession>A0AC60WA09</accession>